<dbReference type="EMBL" id="PGCI01000322">
    <property type="protein sequence ID" value="PLW29690.1"/>
    <property type="molecule type" value="Genomic_DNA"/>
</dbReference>
<dbReference type="Proteomes" id="UP000235392">
    <property type="component" value="Unassembled WGS sequence"/>
</dbReference>
<dbReference type="GO" id="GO:0030132">
    <property type="term" value="C:clathrin coat of coated pit"/>
    <property type="evidence" value="ECO:0007669"/>
    <property type="project" value="InterPro"/>
</dbReference>
<organism evidence="3 4">
    <name type="scientific">Puccinia coronata f. sp. avenae</name>
    <dbReference type="NCBI Taxonomy" id="200324"/>
    <lineage>
        <taxon>Eukaryota</taxon>
        <taxon>Fungi</taxon>
        <taxon>Dikarya</taxon>
        <taxon>Basidiomycota</taxon>
        <taxon>Pucciniomycotina</taxon>
        <taxon>Pucciniomycetes</taxon>
        <taxon>Pucciniales</taxon>
        <taxon>Pucciniaceae</taxon>
        <taxon>Puccinia</taxon>
    </lineage>
</organism>
<reference evidence="3 4" key="1">
    <citation type="submission" date="2017-11" db="EMBL/GenBank/DDBJ databases">
        <title>De novo assembly and phasing of dikaryotic genomes from two isolates of Puccinia coronata f. sp. avenae, the causal agent of oat crown rust.</title>
        <authorList>
            <person name="Miller M.E."/>
            <person name="Zhang Y."/>
            <person name="Omidvar V."/>
            <person name="Sperschneider J."/>
            <person name="Schwessinger B."/>
            <person name="Raley C."/>
            <person name="Palmer J.M."/>
            <person name="Garnica D."/>
            <person name="Upadhyaya N."/>
            <person name="Rathjen J."/>
            <person name="Taylor J.M."/>
            <person name="Park R.F."/>
            <person name="Dodds P.N."/>
            <person name="Hirsch C.D."/>
            <person name="Kianian S.F."/>
            <person name="Figueroa M."/>
        </authorList>
    </citation>
    <scope>NUCLEOTIDE SEQUENCE [LARGE SCALE GENOMIC DNA]</scope>
    <source>
        <strain evidence="3">12SD80</strain>
    </source>
</reference>
<dbReference type="AlphaFoldDB" id="A0A2N5TW25"/>
<feature type="domain" description="FAT" evidence="2">
    <location>
        <begin position="1"/>
        <end position="69"/>
    </location>
</feature>
<dbReference type="InterPro" id="IPR014009">
    <property type="entry name" value="PIK_FAT"/>
</dbReference>
<comment type="caution">
    <text evidence="3">The sequence shown here is derived from an EMBL/GenBank/DDBJ whole genome shotgun (WGS) entry which is preliminary data.</text>
</comment>
<dbReference type="GO" id="GO:0005198">
    <property type="term" value="F:structural molecule activity"/>
    <property type="evidence" value="ECO:0007669"/>
    <property type="project" value="InterPro"/>
</dbReference>
<sequence length="263" mass="29170">MVFLCVDKVIQNAVKRLPTFKSLTVLPQVVSQVMHKSTHVQAIVHKILTQVLRSYPNQSLWATVLGVESSSSARSSRVLQDAMVQSYDVSTQAGQTSIDCTLTMESEVYMCAWEQVNGAKQVIIIDLANSNTVMQRPISAKSAIMHPCPKVIALWITAQSLSRLPLQPRFEHSDNKSNSDEEDEDHKSPPDSCQSSCHRLSPSSAPPPHQFKGRTPGIFGLCHLLRLGLFHLFHSGHINPFIILNAVIPTCERNGSRRQEPAN</sequence>
<dbReference type="PROSITE" id="PS51189">
    <property type="entry name" value="FAT"/>
    <property type="match status" value="1"/>
</dbReference>
<name>A0A2N5TW25_9BASI</name>
<dbReference type="Pfam" id="PF23593">
    <property type="entry name" value="HEAT_ATR"/>
    <property type="match status" value="1"/>
</dbReference>
<evidence type="ECO:0000313" key="4">
    <source>
        <dbReference type="Proteomes" id="UP000235392"/>
    </source>
</evidence>
<protein>
    <recommendedName>
        <fullName evidence="2">FAT domain-containing protein</fullName>
    </recommendedName>
</protein>
<evidence type="ECO:0000313" key="3">
    <source>
        <dbReference type="EMBL" id="PLW29690.1"/>
    </source>
</evidence>
<feature type="compositionally biased region" description="Basic and acidic residues" evidence="1">
    <location>
        <begin position="169"/>
        <end position="189"/>
    </location>
</feature>
<feature type="compositionally biased region" description="Polar residues" evidence="1">
    <location>
        <begin position="191"/>
        <end position="203"/>
    </location>
</feature>
<dbReference type="GO" id="GO:0006886">
    <property type="term" value="P:intracellular protein transport"/>
    <property type="evidence" value="ECO:0007669"/>
    <property type="project" value="InterPro"/>
</dbReference>
<dbReference type="GO" id="GO:0030130">
    <property type="term" value="C:clathrin coat of trans-Golgi network vesicle"/>
    <property type="evidence" value="ECO:0007669"/>
    <property type="project" value="InterPro"/>
</dbReference>
<feature type="region of interest" description="Disordered" evidence="1">
    <location>
        <begin position="167"/>
        <end position="210"/>
    </location>
</feature>
<dbReference type="SUPFAM" id="SSF50989">
    <property type="entry name" value="Clathrin heavy-chain terminal domain"/>
    <property type="match status" value="1"/>
</dbReference>
<dbReference type="InterPro" id="IPR057564">
    <property type="entry name" value="HEAT_ATR"/>
</dbReference>
<evidence type="ECO:0000259" key="2">
    <source>
        <dbReference type="PROSITE" id="PS51189"/>
    </source>
</evidence>
<dbReference type="GO" id="GO:0016192">
    <property type="term" value="P:vesicle-mediated transport"/>
    <property type="evidence" value="ECO:0007669"/>
    <property type="project" value="InterPro"/>
</dbReference>
<dbReference type="Gene3D" id="2.130.10.110">
    <property type="entry name" value="Clathrin heavy-chain terminal domain"/>
    <property type="match status" value="1"/>
</dbReference>
<evidence type="ECO:0000256" key="1">
    <source>
        <dbReference type="SAM" id="MobiDB-lite"/>
    </source>
</evidence>
<accession>A0A2N5TW25</accession>
<gene>
    <name evidence="3" type="ORF">PCASD_22319</name>
</gene>
<proteinExistence type="predicted"/>
<dbReference type="InterPro" id="IPR016025">
    <property type="entry name" value="Clathrin_H-chain_N"/>
</dbReference>